<evidence type="ECO:0000256" key="5">
    <source>
        <dbReference type="ARBA" id="ARBA00022741"/>
    </source>
</evidence>
<evidence type="ECO:0000256" key="3">
    <source>
        <dbReference type="ARBA" id="ARBA00022553"/>
    </source>
</evidence>
<sequence>MRRLVNYRGRIIAATTFLAVISLWNFIYYSYNQYAYNPVLDTSFTLGILAVVWWLAAYYDKSKSLVDELKLSEEKHMNLLNSINYVVDNLTQVVFETDGQGRIVLLNTVWETFTGFEVNESVGQSWLAYIYPGDQERIKDNYSAKIENRMFFIREEVRLRKKEGGFVWVEINAKFSYCQHGKLASIVGTLTEISKRKAAESEMLQLNENLAIQSDKLSVIAQMSAAIAHEVRNPLTSISGFLQLLRERKELSDEYLEVIFSEMKRIELVLGEMLILSKPQAISFKKIDFSRTLDHVIALMSTEANMKSIELERGAIEAPFWIYGEENQLKQVFINIIKNAIEAMSDGGKIRIIPIRDRDYLSIYIKDEGPGIPQDIMKRVGRPFYTTKEKGTGLGLTICFKIIENHKGKIHITSEEGYGTTFEVILPIPHDGFADKRIS</sequence>
<dbReference type="CDD" id="cd00075">
    <property type="entry name" value="HATPase"/>
    <property type="match status" value="1"/>
</dbReference>
<dbReference type="EC" id="2.7.13.3" evidence="2"/>
<accession>A0A0M2SVX1</accession>
<keyword evidence="9" id="KW-0812">Transmembrane</keyword>
<keyword evidence="5" id="KW-0547">Nucleotide-binding</keyword>
<evidence type="ECO:0000256" key="8">
    <source>
        <dbReference type="ARBA" id="ARBA00023012"/>
    </source>
</evidence>
<dbReference type="Pfam" id="PF08447">
    <property type="entry name" value="PAS_3"/>
    <property type="match status" value="1"/>
</dbReference>
<dbReference type="InterPro" id="IPR004358">
    <property type="entry name" value="Sig_transdc_His_kin-like_C"/>
</dbReference>
<comment type="caution">
    <text evidence="13">The sequence shown here is derived from an EMBL/GenBank/DDBJ whole genome shotgun (WGS) entry which is preliminary data.</text>
</comment>
<dbReference type="CDD" id="cd00082">
    <property type="entry name" value="HisKA"/>
    <property type="match status" value="1"/>
</dbReference>
<dbReference type="SMART" id="SM00387">
    <property type="entry name" value="HATPase_c"/>
    <property type="match status" value="1"/>
</dbReference>
<dbReference type="SMART" id="SM00091">
    <property type="entry name" value="PAS"/>
    <property type="match status" value="1"/>
</dbReference>
<feature type="transmembrane region" description="Helical" evidence="9">
    <location>
        <begin position="43"/>
        <end position="60"/>
    </location>
</feature>
<dbReference type="InterPro" id="IPR000014">
    <property type="entry name" value="PAS"/>
</dbReference>
<dbReference type="Pfam" id="PF00512">
    <property type="entry name" value="HisKA"/>
    <property type="match status" value="1"/>
</dbReference>
<feature type="domain" description="PAS" evidence="11">
    <location>
        <begin position="79"/>
        <end position="149"/>
    </location>
</feature>
<protein>
    <recommendedName>
        <fullName evidence="2">histidine kinase</fullName>
        <ecNumber evidence="2">2.7.13.3</ecNumber>
    </recommendedName>
</protein>
<dbReference type="PRINTS" id="PR00344">
    <property type="entry name" value="BCTRLSENSOR"/>
</dbReference>
<dbReference type="AlphaFoldDB" id="A0A0M2SVX1"/>
<comment type="catalytic activity">
    <reaction evidence="1">
        <text>ATP + protein L-histidine = ADP + protein N-phospho-L-histidine.</text>
        <dbReference type="EC" id="2.7.13.3"/>
    </reaction>
</comment>
<organism evidence="13 14">
    <name type="scientific">Mesobacillus campisalis</name>
    <dbReference type="NCBI Taxonomy" id="1408103"/>
    <lineage>
        <taxon>Bacteria</taxon>
        <taxon>Bacillati</taxon>
        <taxon>Bacillota</taxon>
        <taxon>Bacilli</taxon>
        <taxon>Bacillales</taxon>
        <taxon>Bacillaceae</taxon>
        <taxon>Mesobacillus</taxon>
    </lineage>
</organism>
<evidence type="ECO:0000256" key="1">
    <source>
        <dbReference type="ARBA" id="ARBA00000085"/>
    </source>
</evidence>
<dbReference type="PROSITE" id="PS50113">
    <property type="entry name" value="PAC"/>
    <property type="match status" value="1"/>
</dbReference>
<evidence type="ECO:0000313" key="14">
    <source>
        <dbReference type="Proteomes" id="UP000034166"/>
    </source>
</evidence>
<dbReference type="Pfam" id="PF02518">
    <property type="entry name" value="HATPase_c"/>
    <property type="match status" value="1"/>
</dbReference>
<dbReference type="InterPro" id="IPR013655">
    <property type="entry name" value="PAS_fold_3"/>
</dbReference>
<dbReference type="SUPFAM" id="SSF55874">
    <property type="entry name" value="ATPase domain of HSP90 chaperone/DNA topoisomerase II/histidine kinase"/>
    <property type="match status" value="1"/>
</dbReference>
<dbReference type="CDD" id="cd00130">
    <property type="entry name" value="PAS"/>
    <property type="match status" value="1"/>
</dbReference>
<reference evidence="13 14" key="1">
    <citation type="submission" date="2015-04" db="EMBL/GenBank/DDBJ databases">
        <title>Taxonomic description and genome sequence of Bacillus campisalis sp. nov., a novel member of the genus Bacillus isolated from solar saltern.</title>
        <authorList>
            <person name="Mathan Kumar R."/>
            <person name="Kaur G."/>
            <person name="Kumar A."/>
            <person name="Singh N.K."/>
            <person name="Kaur N."/>
            <person name="Kumar N."/>
            <person name="Mayilraj S."/>
        </authorList>
    </citation>
    <scope>NUCLEOTIDE SEQUENCE [LARGE SCALE GENOMIC DNA]</scope>
    <source>
        <strain evidence="13 14">SA2-6</strain>
    </source>
</reference>
<dbReference type="PANTHER" id="PTHR43065:SF34">
    <property type="entry name" value="SPORULATION KINASE A"/>
    <property type="match status" value="1"/>
</dbReference>
<dbReference type="PANTHER" id="PTHR43065">
    <property type="entry name" value="SENSOR HISTIDINE KINASE"/>
    <property type="match status" value="1"/>
</dbReference>
<dbReference type="RefSeq" id="WP_046524655.1">
    <property type="nucleotide sequence ID" value="NZ_LAYY01000017.1"/>
</dbReference>
<gene>
    <name evidence="13" type="ORF">WQ57_15395</name>
</gene>
<evidence type="ECO:0000259" key="11">
    <source>
        <dbReference type="PROSITE" id="PS50112"/>
    </source>
</evidence>
<feature type="domain" description="Histidine kinase" evidence="10">
    <location>
        <begin position="226"/>
        <end position="430"/>
    </location>
</feature>
<evidence type="ECO:0000259" key="12">
    <source>
        <dbReference type="PROSITE" id="PS50113"/>
    </source>
</evidence>
<evidence type="ECO:0000256" key="6">
    <source>
        <dbReference type="ARBA" id="ARBA00022777"/>
    </source>
</evidence>
<evidence type="ECO:0000256" key="2">
    <source>
        <dbReference type="ARBA" id="ARBA00012438"/>
    </source>
</evidence>
<evidence type="ECO:0000256" key="9">
    <source>
        <dbReference type="SAM" id="Phobius"/>
    </source>
</evidence>
<dbReference type="InterPro" id="IPR036890">
    <property type="entry name" value="HATPase_C_sf"/>
</dbReference>
<dbReference type="Proteomes" id="UP000034166">
    <property type="component" value="Unassembled WGS sequence"/>
</dbReference>
<feature type="domain" description="PAC" evidence="12">
    <location>
        <begin position="153"/>
        <end position="205"/>
    </location>
</feature>
<evidence type="ECO:0000313" key="13">
    <source>
        <dbReference type="EMBL" id="KKK37112.1"/>
    </source>
</evidence>
<dbReference type="SMART" id="SM00388">
    <property type="entry name" value="HisKA"/>
    <property type="match status" value="1"/>
</dbReference>
<dbReference type="InterPro" id="IPR035965">
    <property type="entry name" value="PAS-like_dom_sf"/>
</dbReference>
<keyword evidence="14" id="KW-1185">Reference proteome</keyword>
<proteinExistence type="predicted"/>
<keyword evidence="7" id="KW-0067">ATP-binding</keyword>
<feature type="transmembrane region" description="Helical" evidence="9">
    <location>
        <begin position="12"/>
        <end position="31"/>
    </location>
</feature>
<evidence type="ECO:0000256" key="7">
    <source>
        <dbReference type="ARBA" id="ARBA00022840"/>
    </source>
</evidence>
<keyword evidence="8" id="KW-0902">Two-component regulatory system</keyword>
<keyword evidence="9" id="KW-1133">Transmembrane helix</keyword>
<dbReference type="Gene3D" id="3.30.450.20">
    <property type="entry name" value="PAS domain"/>
    <property type="match status" value="1"/>
</dbReference>
<keyword evidence="9" id="KW-0472">Membrane</keyword>
<dbReference type="InterPro" id="IPR036097">
    <property type="entry name" value="HisK_dim/P_sf"/>
</dbReference>
<dbReference type="InterPro" id="IPR005467">
    <property type="entry name" value="His_kinase_dom"/>
</dbReference>
<dbReference type="InterPro" id="IPR000700">
    <property type="entry name" value="PAS-assoc_C"/>
</dbReference>
<dbReference type="PATRIC" id="fig|1408103.3.peg.3436"/>
<evidence type="ECO:0000256" key="4">
    <source>
        <dbReference type="ARBA" id="ARBA00022679"/>
    </source>
</evidence>
<dbReference type="Gene3D" id="3.30.565.10">
    <property type="entry name" value="Histidine kinase-like ATPase, C-terminal domain"/>
    <property type="match status" value="1"/>
</dbReference>
<dbReference type="NCBIfam" id="TIGR00229">
    <property type="entry name" value="sensory_box"/>
    <property type="match status" value="1"/>
</dbReference>
<dbReference type="PROSITE" id="PS50112">
    <property type="entry name" value="PAS"/>
    <property type="match status" value="1"/>
</dbReference>
<keyword evidence="6" id="KW-0418">Kinase</keyword>
<keyword evidence="3" id="KW-0597">Phosphoprotein</keyword>
<dbReference type="InterPro" id="IPR003661">
    <property type="entry name" value="HisK_dim/P_dom"/>
</dbReference>
<keyword evidence="4" id="KW-0808">Transferase</keyword>
<dbReference type="EMBL" id="LAYY01000017">
    <property type="protein sequence ID" value="KKK37112.1"/>
    <property type="molecule type" value="Genomic_DNA"/>
</dbReference>
<dbReference type="GO" id="GO:0000155">
    <property type="term" value="F:phosphorelay sensor kinase activity"/>
    <property type="evidence" value="ECO:0007669"/>
    <property type="project" value="InterPro"/>
</dbReference>
<dbReference type="SUPFAM" id="SSF47384">
    <property type="entry name" value="Homodimeric domain of signal transducing histidine kinase"/>
    <property type="match status" value="1"/>
</dbReference>
<dbReference type="PROSITE" id="PS50109">
    <property type="entry name" value="HIS_KIN"/>
    <property type="match status" value="1"/>
</dbReference>
<name>A0A0M2SVX1_9BACI</name>
<dbReference type="GO" id="GO:0005524">
    <property type="term" value="F:ATP binding"/>
    <property type="evidence" value="ECO:0007669"/>
    <property type="project" value="UniProtKB-KW"/>
</dbReference>
<dbReference type="OrthoDB" id="9815750at2"/>
<evidence type="ECO:0000259" key="10">
    <source>
        <dbReference type="PROSITE" id="PS50109"/>
    </source>
</evidence>
<dbReference type="SUPFAM" id="SSF55785">
    <property type="entry name" value="PYP-like sensor domain (PAS domain)"/>
    <property type="match status" value="1"/>
</dbReference>
<dbReference type="Gene3D" id="1.10.287.130">
    <property type="match status" value="1"/>
</dbReference>
<dbReference type="InterPro" id="IPR003594">
    <property type="entry name" value="HATPase_dom"/>
</dbReference>